<dbReference type="GO" id="GO:0005829">
    <property type="term" value="C:cytosol"/>
    <property type="evidence" value="ECO:0007669"/>
    <property type="project" value="TreeGrafter"/>
</dbReference>
<dbReference type="EMBL" id="ACOU01000002">
    <property type="protein sequence ID" value="EKX73959.1"/>
    <property type="molecule type" value="Genomic_DNA"/>
</dbReference>
<protein>
    <submittedName>
        <fullName evidence="2">Haloacid dehalogenase-like hydrolase family member protein</fullName>
        <ecNumber evidence="2">3.1.3.23</ecNumber>
    </submittedName>
</protein>
<dbReference type="STRING" id="1537102.L1LFA4"/>
<feature type="signal peptide" evidence="1">
    <location>
        <begin position="1"/>
        <end position="18"/>
    </location>
</feature>
<dbReference type="eggNOG" id="ENOG502QXF0">
    <property type="taxonomic scope" value="Eukaryota"/>
</dbReference>
<reference evidence="2 3" key="1">
    <citation type="journal article" date="2012" name="BMC Genomics">
        <title>Comparative genomic analysis and phylogenetic position of Theileria equi.</title>
        <authorList>
            <person name="Kappmeyer L.S."/>
            <person name="Thiagarajan M."/>
            <person name="Herndon D.R."/>
            <person name="Ramsay J.D."/>
            <person name="Caler E."/>
            <person name="Djikeng A."/>
            <person name="Gillespie J.J."/>
            <person name="Lau A.O."/>
            <person name="Roalson E.H."/>
            <person name="Silva J.C."/>
            <person name="Silva M.G."/>
            <person name="Suarez C.E."/>
            <person name="Ueti M.W."/>
            <person name="Nene V.M."/>
            <person name="Mealey R.H."/>
            <person name="Knowles D.P."/>
            <person name="Brayton K.A."/>
        </authorList>
    </citation>
    <scope>NUCLEOTIDE SEQUENCE [LARGE SCALE GENOMIC DNA]</scope>
    <source>
        <strain evidence="2 3">WA</strain>
    </source>
</reference>
<dbReference type="OrthoDB" id="27226at2759"/>
<dbReference type="Pfam" id="PF08282">
    <property type="entry name" value="Hydrolase_3"/>
    <property type="match status" value="1"/>
</dbReference>
<dbReference type="PANTHER" id="PTHR10000">
    <property type="entry name" value="PHOSPHOSERINE PHOSPHATASE"/>
    <property type="match status" value="1"/>
</dbReference>
<dbReference type="Gene3D" id="3.40.50.1000">
    <property type="entry name" value="HAD superfamily/HAD-like"/>
    <property type="match status" value="1"/>
</dbReference>
<name>L1LFA4_THEEQ</name>
<keyword evidence="2" id="KW-0378">Hydrolase</keyword>
<dbReference type="KEGG" id="beq:BEWA_039970"/>
<organism evidence="2 3">
    <name type="scientific">Theileria equi strain WA</name>
    <dbReference type="NCBI Taxonomy" id="1537102"/>
    <lineage>
        <taxon>Eukaryota</taxon>
        <taxon>Sar</taxon>
        <taxon>Alveolata</taxon>
        <taxon>Apicomplexa</taxon>
        <taxon>Aconoidasida</taxon>
        <taxon>Piroplasmida</taxon>
        <taxon>Theileriidae</taxon>
        <taxon>Theileria</taxon>
    </lineage>
</organism>
<dbReference type="VEuPathDB" id="PiroplasmaDB:BEWA_039970"/>
<dbReference type="Proteomes" id="UP000031512">
    <property type="component" value="Unassembled WGS sequence"/>
</dbReference>
<dbReference type="PANTHER" id="PTHR10000:SF8">
    <property type="entry name" value="HAD SUPERFAMILY HYDROLASE-LIKE, TYPE 3"/>
    <property type="match status" value="1"/>
</dbReference>
<dbReference type="EC" id="3.1.3.23" evidence="2"/>
<dbReference type="Gene3D" id="3.30.1240.10">
    <property type="match status" value="1"/>
</dbReference>
<proteinExistence type="predicted"/>
<gene>
    <name evidence="2" type="ORF">BEWA_039970</name>
</gene>
<sequence>MKSCIFVYLVFAYRVVSSGDVDEEYGRGISSSYSAPPQTCTLPTFRSTLEFVKPEQPPKLFGIDFDETFYSLHDKDAFKKNVEAFAEAKKKEFIPFFCTGRSRDATFRLVGDNFVTETNYNGYPGVYQNGALVYDENGNVIYSQPLSKEFIRKTCELVTSNPSTGAVLFTRDGYYSPAKVTDPMSRYIQERELPDPEIKTTEEIVELEIYKIYLAANHLDFPGFEQGKDYVAKVDLPGSWDIGSGDLNKALGLKKLMEHYGIPPEECAFIGNGDNDIEAMELSNLSFAVGNAPAEVKKHAKIVLDKTCDQGAVAEALGLVYSL</sequence>
<dbReference type="AlphaFoldDB" id="L1LFA4"/>
<evidence type="ECO:0000313" key="3">
    <source>
        <dbReference type="Proteomes" id="UP000031512"/>
    </source>
</evidence>
<dbReference type="InterPro" id="IPR023214">
    <property type="entry name" value="HAD_sf"/>
</dbReference>
<dbReference type="GeneID" id="15807407"/>
<feature type="chain" id="PRO_5003952682" evidence="1">
    <location>
        <begin position="19"/>
        <end position="323"/>
    </location>
</feature>
<dbReference type="InterPro" id="IPR036412">
    <property type="entry name" value="HAD-like_sf"/>
</dbReference>
<evidence type="ECO:0000313" key="2">
    <source>
        <dbReference type="EMBL" id="EKX73959.1"/>
    </source>
</evidence>
<evidence type="ECO:0000256" key="1">
    <source>
        <dbReference type="SAM" id="SignalP"/>
    </source>
</evidence>
<dbReference type="SUPFAM" id="SSF56784">
    <property type="entry name" value="HAD-like"/>
    <property type="match status" value="1"/>
</dbReference>
<keyword evidence="3" id="KW-1185">Reference proteome</keyword>
<dbReference type="RefSeq" id="XP_004833411.1">
    <property type="nucleotide sequence ID" value="XM_004833354.1"/>
</dbReference>
<keyword evidence="1" id="KW-0732">Signal</keyword>
<accession>L1LFA4</accession>
<dbReference type="GO" id="GO:0000287">
    <property type="term" value="F:magnesium ion binding"/>
    <property type="evidence" value="ECO:0007669"/>
    <property type="project" value="TreeGrafter"/>
</dbReference>
<comment type="caution">
    <text evidence="2">The sequence shown here is derived from an EMBL/GenBank/DDBJ whole genome shotgun (WGS) entry which is preliminary data.</text>
</comment>
<dbReference type="GO" id="GO:0050308">
    <property type="term" value="F:sugar-phosphatase activity"/>
    <property type="evidence" value="ECO:0007669"/>
    <property type="project" value="UniProtKB-EC"/>
</dbReference>